<keyword evidence="1" id="KW-1133">Transmembrane helix</keyword>
<gene>
    <name evidence="2" type="ORF">BEN47_13830</name>
</gene>
<proteinExistence type="predicted"/>
<dbReference type="Proteomes" id="UP000176294">
    <property type="component" value="Unassembled WGS sequence"/>
</dbReference>
<keyword evidence="1" id="KW-0472">Membrane</keyword>
<evidence type="ECO:0000313" key="2">
    <source>
        <dbReference type="EMBL" id="OGX85928.1"/>
    </source>
</evidence>
<evidence type="ECO:0000256" key="1">
    <source>
        <dbReference type="SAM" id="Phobius"/>
    </source>
</evidence>
<sequence>MVRTLWIWLLSNLGGTALLALDFSFKYPTDLAVPLVVGLMVALLSLACVPLAWPFFAMSRHACTELRCRLLALAGVLVVFGVAHMALLHWLPIGPPSSLLSFSRPYLGAAVLAVAWLYRPRQKTSKVVYA</sequence>
<feature type="transmembrane region" description="Helical" evidence="1">
    <location>
        <begin position="36"/>
        <end position="58"/>
    </location>
</feature>
<feature type="transmembrane region" description="Helical" evidence="1">
    <location>
        <begin position="70"/>
        <end position="93"/>
    </location>
</feature>
<evidence type="ECO:0000313" key="3">
    <source>
        <dbReference type="Proteomes" id="UP000176294"/>
    </source>
</evidence>
<accession>A0A1G1T4X6</accession>
<dbReference type="EMBL" id="MDZB01000101">
    <property type="protein sequence ID" value="OGX85928.1"/>
    <property type="molecule type" value="Genomic_DNA"/>
</dbReference>
<organism evidence="2 3">
    <name type="scientific">Hymenobacter lapidarius</name>
    <dbReference type="NCBI Taxonomy" id="1908237"/>
    <lineage>
        <taxon>Bacteria</taxon>
        <taxon>Pseudomonadati</taxon>
        <taxon>Bacteroidota</taxon>
        <taxon>Cytophagia</taxon>
        <taxon>Cytophagales</taxon>
        <taxon>Hymenobacteraceae</taxon>
        <taxon>Hymenobacter</taxon>
    </lineage>
</organism>
<protein>
    <submittedName>
        <fullName evidence="2">Uncharacterized protein</fullName>
    </submittedName>
</protein>
<keyword evidence="3" id="KW-1185">Reference proteome</keyword>
<comment type="caution">
    <text evidence="2">The sequence shown here is derived from an EMBL/GenBank/DDBJ whole genome shotgun (WGS) entry which is preliminary data.</text>
</comment>
<dbReference type="AlphaFoldDB" id="A0A1G1T4X6"/>
<keyword evidence="1" id="KW-0812">Transmembrane</keyword>
<reference evidence="2 3" key="1">
    <citation type="submission" date="2016-08" db="EMBL/GenBank/DDBJ databases">
        <title>Hymenobacter coccineus sp. nov., Hymenobacter lapidarius sp. nov. and Hymenobacter glacialis sp. nov., isolated from Antarctic soil.</title>
        <authorList>
            <person name="Sedlacek I."/>
            <person name="Kralova S."/>
            <person name="Kyrova K."/>
            <person name="Maslanova I."/>
            <person name="Stankova E."/>
            <person name="Vrbovska V."/>
            <person name="Nemec M."/>
            <person name="Bartak M."/>
            <person name="Svec P."/>
            <person name="Busse H.-J."/>
            <person name="Pantucek R."/>
        </authorList>
    </citation>
    <scope>NUCLEOTIDE SEQUENCE [LARGE SCALE GENOMIC DNA]</scope>
    <source>
        <strain evidence="2 3">CCM 8643</strain>
    </source>
</reference>
<name>A0A1G1T4X6_9BACT</name>
<feature type="transmembrane region" description="Helical" evidence="1">
    <location>
        <begin position="99"/>
        <end position="118"/>
    </location>
</feature>